<dbReference type="EMBL" id="JAUHLN010000005">
    <property type="protein sequence ID" value="MDN4075297.1"/>
    <property type="molecule type" value="Genomic_DNA"/>
</dbReference>
<reference evidence="1" key="1">
    <citation type="submission" date="2023-06" db="EMBL/GenBank/DDBJ databases">
        <title>Draft Genome Sequences of Representative Paenibacillus Polymyxa, Bacillus cereus, Fictibacillus sp., and Brevibacillus agri Strains Isolated from Amazonian Dark Earth.</title>
        <authorList>
            <person name="Pellegrinetti T.A."/>
            <person name="Cunha I.C.M."/>
            <person name="Chaves M.G."/>
            <person name="Freitas A.S."/>
            <person name="Silva A.V.R."/>
            <person name="Tsai S.M."/>
            <person name="Mendes L.W."/>
        </authorList>
    </citation>
    <scope>NUCLEOTIDE SEQUENCE</scope>
    <source>
        <strain evidence="1">CENA-BCM004</strain>
    </source>
</reference>
<accession>A0ABT8EBQ2</accession>
<name>A0ABT8EBQ2_9BACL</name>
<organism evidence="1 2">
    <name type="scientific">Fictibacillus terranigra</name>
    <dbReference type="NCBI Taxonomy" id="3058424"/>
    <lineage>
        <taxon>Bacteria</taxon>
        <taxon>Bacillati</taxon>
        <taxon>Bacillota</taxon>
        <taxon>Bacilli</taxon>
        <taxon>Bacillales</taxon>
        <taxon>Fictibacillaceae</taxon>
        <taxon>Fictibacillus</taxon>
    </lineage>
</organism>
<dbReference type="Proteomes" id="UP001168694">
    <property type="component" value="Unassembled WGS sequence"/>
</dbReference>
<evidence type="ECO:0000313" key="1">
    <source>
        <dbReference type="EMBL" id="MDN4075297.1"/>
    </source>
</evidence>
<comment type="caution">
    <text evidence="1">The sequence shown here is derived from an EMBL/GenBank/DDBJ whole genome shotgun (WGS) entry which is preliminary data.</text>
</comment>
<keyword evidence="2" id="KW-1185">Reference proteome</keyword>
<protein>
    <submittedName>
        <fullName evidence="1">Uncharacterized protein</fullName>
    </submittedName>
</protein>
<dbReference type="RefSeq" id="WP_290401412.1">
    <property type="nucleotide sequence ID" value="NZ_JAUHLN010000005.1"/>
</dbReference>
<gene>
    <name evidence="1" type="ORF">QYF49_20235</name>
</gene>
<proteinExistence type="predicted"/>
<evidence type="ECO:0000313" key="2">
    <source>
        <dbReference type="Proteomes" id="UP001168694"/>
    </source>
</evidence>
<sequence length="58" mass="6479">MIIVNGKGIKGFLYDSLETAKDDLEDDEVIVTNYSDTLVIIRKEDLEKVGTVGYTKVN</sequence>